<name>A0AAN8PB51_PATCE</name>
<dbReference type="EMBL" id="JAZGQO010000010">
    <property type="protein sequence ID" value="KAK6175062.1"/>
    <property type="molecule type" value="Genomic_DNA"/>
</dbReference>
<comment type="caution">
    <text evidence="2">The sequence shown here is derived from an EMBL/GenBank/DDBJ whole genome shotgun (WGS) entry which is preliminary data.</text>
</comment>
<evidence type="ECO:0000313" key="3">
    <source>
        <dbReference type="Proteomes" id="UP001347796"/>
    </source>
</evidence>
<sequence>MASVGAGTSHDRPTDQSPTRPASETQKEPGPAQQPSSQTEGGEPTEEGAPSTDKPQISNAWSTALVAAAAGANMTRKRAQVRKQQNLNVRPARALFFLTLKNPLRKLCIKVVEWRYPF</sequence>
<organism evidence="2 3">
    <name type="scientific">Patella caerulea</name>
    <name type="common">Rayed Mediterranean limpet</name>
    <dbReference type="NCBI Taxonomy" id="87958"/>
    <lineage>
        <taxon>Eukaryota</taxon>
        <taxon>Metazoa</taxon>
        <taxon>Spiralia</taxon>
        <taxon>Lophotrochozoa</taxon>
        <taxon>Mollusca</taxon>
        <taxon>Gastropoda</taxon>
        <taxon>Patellogastropoda</taxon>
        <taxon>Patelloidea</taxon>
        <taxon>Patellidae</taxon>
        <taxon>Patella</taxon>
    </lineage>
</organism>
<feature type="compositionally biased region" description="Polar residues" evidence="1">
    <location>
        <begin position="15"/>
        <end position="24"/>
    </location>
</feature>
<evidence type="ECO:0000313" key="2">
    <source>
        <dbReference type="EMBL" id="KAK6175062.1"/>
    </source>
</evidence>
<feature type="compositionally biased region" description="Polar residues" evidence="1">
    <location>
        <begin position="53"/>
        <end position="62"/>
    </location>
</feature>
<dbReference type="Proteomes" id="UP001347796">
    <property type="component" value="Unassembled WGS sequence"/>
</dbReference>
<dbReference type="AlphaFoldDB" id="A0AAN8PB51"/>
<reference evidence="2 3" key="1">
    <citation type="submission" date="2024-01" db="EMBL/GenBank/DDBJ databases">
        <title>The genome of the rayed Mediterranean limpet Patella caerulea (Linnaeus, 1758).</title>
        <authorList>
            <person name="Anh-Thu Weber A."/>
            <person name="Halstead-Nussloch G."/>
        </authorList>
    </citation>
    <scope>NUCLEOTIDE SEQUENCE [LARGE SCALE GENOMIC DNA]</scope>
    <source>
        <strain evidence="2">AATW-2023a</strain>
        <tissue evidence="2">Whole specimen</tissue>
    </source>
</reference>
<feature type="compositionally biased region" description="Low complexity" evidence="1">
    <location>
        <begin position="36"/>
        <end position="52"/>
    </location>
</feature>
<protein>
    <submittedName>
        <fullName evidence="2">Uncharacterized protein</fullName>
    </submittedName>
</protein>
<gene>
    <name evidence="2" type="ORF">SNE40_013600</name>
</gene>
<accession>A0AAN8PB51</accession>
<evidence type="ECO:0000256" key="1">
    <source>
        <dbReference type="SAM" id="MobiDB-lite"/>
    </source>
</evidence>
<keyword evidence="3" id="KW-1185">Reference proteome</keyword>
<proteinExistence type="predicted"/>
<feature type="region of interest" description="Disordered" evidence="1">
    <location>
        <begin position="1"/>
        <end position="62"/>
    </location>
</feature>